<organism evidence="2">
    <name type="scientific">Noccaea caerulescens</name>
    <name type="common">Alpine penny-cress</name>
    <name type="synonym">Thlaspi caerulescens</name>
    <dbReference type="NCBI Taxonomy" id="107243"/>
    <lineage>
        <taxon>Eukaryota</taxon>
        <taxon>Viridiplantae</taxon>
        <taxon>Streptophyta</taxon>
        <taxon>Embryophyta</taxon>
        <taxon>Tracheophyta</taxon>
        <taxon>Spermatophyta</taxon>
        <taxon>Magnoliopsida</taxon>
        <taxon>eudicotyledons</taxon>
        <taxon>Gunneridae</taxon>
        <taxon>Pentapetalae</taxon>
        <taxon>rosids</taxon>
        <taxon>malvids</taxon>
        <taxon>Brassicales</taxon>
        <taxon>Brassicaceae</taxon>
        <taxon>Coluteocarpeae</taxon>
        <taxon>Noccaea</taxon>
    </lineage>
</organism>
<dbReference type="InterPro" id="IPR055294">
    <property type="entry name" value="FBL60-like"/>
</dbReference>
<accession>A0A1J3JDQ9</accession>
<sequence length="330" mass="37427">MFLMRAQCISQLSGHFLSVQSWLIQNCTRGSSLVAYCWRSYSYVMVEMTGVQHGRALCRVSPYIKRLTISFHVPDDTWAYEEHVLIKTPSLVFLDYSALVSQGYTIDGDMDSLVEARLDLQLWESTIIYDYEVDGDPEHVFDHIFGDVTNLVGGIRNVKTLHLSPYSVEALHFCCDSMPVFYVLRHLSFESDKEQGWQSLPHLLENSPNLQTLVIKGLLHRVTSRCGDAWCCISSKKKNKESSCLSACGVKVLEISGYGGSYRELKQMRHFLGKLKCLETVKIGVEEESNSNNNNNNNNLQANLMTLHRASSKCMQHPVYMSCLFLSHCG</sequence>
<feature type="domain" description="FBD" evidence="1">
    <location>
        <begin position="243"/>
        <end position="319"/>
    </location>
</feature>
<dbReference type="PANTHER" id="PTHR31293:SF27">
    <property type="entry name" value="BNACNNG35480D PROTEIN"/>
    <property type="match status" value="1"/>
</dbReference>
<proteinExistence type="predicted"/>
<gene>
    <name evidence="2" type="ORF">MP_TR23117_c0_g1_i1_g.67189</name>
</gene>
<dbReference type="SMART" id="SM00579">
    <property type="entry name" value="FBD"/>
    <property type="match status" value="1"/>
</dbReference>
<dbReference type="InterPro" id="IPR006566">
    <property type="entry name" value="FBD"/>
</dbReference>
<evidence type="ECO:0000259" key="1">
    <source>
        <dbReference type="SMART" id="SM00579"/>
    </source>
</evidence>
<reference evidence="2" key="1">
    <citation type="submission" date="2016-07" db="EMBL/GenBank/DDBJ databases">
        <title>De novo transcriptome assembly of four accessions of the metal hyperaccumulator plant Noccaea caerulescens.</title>
        <authorList>
            <person name="Blande D."/>
            <person name="Halimaa P."/>
            <person name="Tervahauta A.I."/>
            <person name="Aarts M.G."/>
            <person name="Karenlampi S.O."/>
        </authorList>
    </citation>
    <scope>NUCLEOTIDE SEQUENCE</scope>
</reference>
<name>A0A1J3JDQ9_NOCCA</name>
<evidence type="ECO:0000313" key="2">
    <source>
        <dbReference type="EMBL" id="JAU90192.1"/>
    </source>
</evidence>
<protein>
    <submittedName>
        <fullName evidence="2">Putative F-box protein</fullName>
    </submittedName>
</protein>
<dbReference type="AlphaFoldDB" id="A0A1J3JDQ9"/>
<dbReference type="SUPFAM" id="SSF52047">
    <property type="entry name" value="RNI-like"/>
    <property type="match status" value="1"/>
</dbReference>
<dbReference type="PANTHER" id="PTHR31293">
    <property type="entry name" value="RNI-LIKE SUPERFAMILY PROTEIN"/>
    <property type="match status" value="1"/>
</dbReference>
<dbReference type="EMBL" id="GEVM01015746">
    <property type="protein sequence ID" value="JAU90192.1"/>
    <property type="molecule type" value="Transcribed_RNA"/>
</dbReference>